<accession>A0A816DK22</accession>
<feature type="compositionally biased region" description="Polar residues" evidence="1">
    <location>
        <begin position="81"/>
        <end position="97"/>
    </location>
</feature>
<reference evidence="2" key="1">
    <citation type="submission" date="2021-02" db="EMBL/GenBank/DDBJ databases">
        <authorList>
            <person name="Nowell W R."/>
        </authorList>
    </citation>
    <scope>NUCLEOTIDE SEQUENCE</scope>
</reference>
<sequence length="150" mass="16922">MMSNHDVNQRLFSSQSQSTSPYLSNCLSTSSYGANNDQSKQTDESSRQRQHSTYQDNNPEKMDQDNSSVELQHFKKKSKTVHSQAEATMSGSSSTLGPTLATGIDNGPSQQARRYAETRFPFPPFIVKFTQDVKEQDILNELDDHFYKSS</sequence>
<evidence type="ECO:0000313" key="3">
    <source>
        <dbReference type="EMBL" id="CAF4545070.1"/>
    </source>
</evidence>
<name>A0A816DK22_9BILA</name>
<dbReference type="Proteomes" id="UP000663829">
    <property type="component" value="Unassembled WGS sequence"/>
</dbReference>
<evidence type="ECO:0000256" key="1">
    <source>
        <dbReference type="SAM" id="MobiDB-lite"/>
    </source>
</evidence>
<feature type="compositionally biased region" description="Polar residues" evidence="1">
    <location>
        <begin position="1"/>
        <end position="12"/>
    </location>
</feature>
<keyword evidence="4" id="KW-1185">Reference proteome</keyword>
<protein>
    <submittedName>
        <fullName evidence="2">Uncharacterized protein</fullName>
    </submittedName>
</protein>
<feature type="region of interest" description="Disordered" evidence="1">
    <location>
        <begin position="1"/>
        <end position="117"/>
    </location>
</feature>
<evidence type="ECO:0000313" key="4">
    <source>
        <dbReference type="Proteomes" id="UP000663829"/>
    </source>
</evidence>
<gene>
    <name evidence="2" type="ORF">GPM918_LOCUS44742</name>
    <name evidence="3" type="ORF">SRO942_LOCUS46752</name>
</gene>
<proteinExistence type="predicted"/>
<dbReference type="Proteomes" id="UP000681722">
    <property type="component" value="Unassembled WGS sequence"/>
</dbReference>
<dbReference type="EMBL" id="CAJNOQ010046010">
    <property type="protein sequence ID" value="CAF1637490.1"/>
    <property type="molecule type" value="Genomic_DNA"/>
</dbReference>
<organism evidence="2 4">
    <name type="scientific">Didymodactylos carnosus</name>
    <dbReference type="NCBI Taxonomy" id="1234261"/>
    <lineage>
        <taxon>Eukaryota</taxon>
        <taxon>Metazoa</taxon>
        <taxon>Spiralia</taxon>
        <taxon>Gnathifera</taxon>
        <taxon>Rotifera</taxon>
        <taxon>Eurotatoria</taxon>
        <taxon>Bdelloidea</taxon>
        <taxon>Philodinida</taxon>
        <taxon>Philodinidae</taxon>
        <taxon>Didymodactylos</taxon>
    </lineage>
</organism>
<dbReference type="EMBL" id="CAJOBC010114491">
    <property type="protein sequence ID" value="CAF4545070.1"/>
    <property type="molecule type" value="Genomic_DNA"/>
</dbReference>
<feature type="compositionally biased region" description="Polar residues" evidence="1">
    <location>
        <begin position="21"/>
        <end position="39"/>
    </location>
</feature>
<dbReference type="AlphaFoldDB" id="A0A816DK22"/>
<evidence type="ECO:0000313" key="2">
    <source>
        <dbReference type="EMBL" id="CAF1637490.1"/>
    </source>
</evidence>
<comment type="caution">
    <text evidence="2">The sequence shown here is derived from an EMBL/GenBank/DDBJ whole genome shotgun (WGS) entry which is preliminary data.</text>
</comment>